<keyword evidence="15" id="KW-1185">Reference proteome</keyword>
<dbReference type="FunFam" id="3.40.50.300:FF:000273">
    <property type="entry name" value="GTP-binding protein Rheb homolog"/>
    <property type="match status" value="1"/>
</dbReference>
<evidence type="ECO:0000256" key="11">
    <source>
        <dbReference type="ARBA" id="ARBA00037969"/>
    </source>
</evidence>
<evidence type="ECO:0000256" key="3">
    <source>
        <dbReference type="ARBA" id="ARBA00022723"/>
    </source>
</evidence>
<dbReference type="PANTHER" id="PTHR24070">
    <property type="entry name" value="RAS, DI-RAS, AND RHEB FAMILY MEMBERS OF SMALL GTPASE SUPERFAMILY"/>
    <property type="match status" value="1"/>
</dbReference>
<keyword evidence="4" id="KW-0547">Nucleotide-binding</keyword>
<keyword evidence="6" id="KW-0460">Magnesium</keyword>
<dbReference type="GO" id="GO:0003924">
    <property type="term" value="F:GTPase activity"/>
    <property type="evidence" value="ECO:0007669"/>
    <property type="project" value="InterPro"/>
</dbReference>
<dbReference type="PRINTS" id="PR00449">
    <property type="entry name" value="RASTRNSFRMNG"/>
</dbReference>
<dbReference type="GO" id="GO:0005886">
    <property type="term" value="C:plasma membrane"/>
    <property type="evidence" value="ECO:0007669"/>
    <property type="project" value="UniProtKB-SubCell"/>
</dbReference>
<dbReference type="Pfam" id="PF00071">
    <property type="entry name" value="Ras"/>
    <property type="match status" value="1"/>
</dbReference>
<dbReference type="InterPro" id="IPR027417">
    <property type="entry name" value="P-loop_NTPase"/>
</dbReference>
<comment type="caution">
    <text evidence="14">The sequence shown here is derived from an EMBL/GenBank/DDBJ whole genome shotgun (WGS) entry which is preliminary data.</text>
</comment>
<evidence type="ECO:0000313" key="15">
    <source>
        <dbReference type="Proteomes" id="UP001176517"/>
    </source>
</evidence>
<dbReference type="PROSITE" id="PS51419">
    <property type="entry name" value="RAB"/>
    <property type="match status" value="1"/>
</dbReference>
<dbReference type="GO" id="GO:0046872">
    <property type="term" value="F:metal ion binding"/>
    <property type="evidence" value="ECO:0007669"/>
    <property type="project" value="UniProtKB-KW"/>
</dbReference>
<dbReference type="InterPro" id="IPR005225">
    <property type="entry name" value="Small_GTP-bd"/>
</dbReference>
<keyword evidence="5" id="KW-0378">Hydrolase</keyword>
<evidence type="ECO:0000313" key="14">
    <source>
        <dbReference type="EMBL" id="KAK0551501.1"/>
    </source>
</evidence>
<evidence type="ECO:0000256" key="1">
    <source>
        <dbReference type="ARBA" id="ARBA00004342"/>
    </source>
</evidence>
<accession>A0AAN6GPT1</accession>
<comment type="similarity">
    <text evidence="11">Belongs to the small GTPase superfamily. Rheb family.</text>
</comment>
<comment type="subcellular location">
    <subcellularLocation>
        <location evidence="1">Cell membrane</location>
        <topology evidence="1">Lipid-anchor</topology>
        <orientation evidence="1">Cytoplasmic side</orientation>
    </subcellularLocation>
</comment>
<proteinExistence type="inferred from homology"/>
<evidence type="ECO:0000256" key="6">
    <source>
        <dbReference type="ARBA" id="ARBA00022842"/>
    </source>
</evidence>
<evidence type="ECO:0000256" key="12">
    <source>
        <dbReference type="ARBA" id="ARBA00049117"/>
    </source>
</evidence>
<dbReference type="Proteomes" id="UP001176517">
    <property type="component" value="Unassembled WGS sequence"/>
</dbReference>
<dbReference type="Gene3D" id="3.40.50.300">
    <property type="entry name" value="P-loop containing nucleotide triphosphate hydrolases"/>
    <property type="match status" value="1"/>
</dbReference>
<evidence type="ECO:0000256" key="8">
    <source>
        <dbReference type="ARBA" id="ARBA00023136"/>
    </source>
</evidence>
<evidence type="ECO:0000256" key="10">
    <source>
        <dbReference type="ARBA" id="ARBA00023289"/>
    </source>
</evidence>
<keyword evidence="3" id="KW-0479">Metal-binding</keyword>
<dbReference type="PROSITE" id="PS51421">
    <property type="entry name" value="RAS"/>
    <property type="match status" value="1"/>
</dbReference>
<dbReference type="InterPro" id="IPR020849">
    <property type="entry name" value="Small_GTPase_Ras-type"/>
</dbReference>
<dbReference type="SMART" id="SM00174">
    <property type="entry name" value="RHO"/>
    <property type="match status" value="1"/>
</dbReference>
<keyword evidence="7" id="KW-0342">GTP-binding</keyword>
<dbReference type="PROSITE" id="PS51420">
    <property type="entry name" value="RHO"/>
    <property type="match status" value="1"/>
</dbReference>
<gene>
    <name evidence="14" type="primary">RHB1</name>
    <name evidence="14" type="ORF">OC846_003279</name>
</gene>
<dbReference type="GO" id="GO:0007165">
    <property type="term" value="P:signal transduction"/>
    <property type="evidence" value="ECO:0007669"/>
    <property type="project" value="InterPro"/>
</dbReference>
<dbReference type="InterPro" id="IPR001806">
    <property type="entry name" value="Small_GTPase"/>
</dbReference>
<dbReference type="SUPFAM" id="SSF52540">
    <property type="entry name" value="P-loop containing nucleoside triphosphate hydrolases"/>
    <property type="match status" value="1"/>
</dbReference>
<sequence>MSLAGTTDASGQLPPQQQDSRRRRLVVLGSRAVGKSSICHRYVEKTFLPLYYPTIASTFDKELQFQGKSYTLEILDTAGQDEYSILNSKHAIGIHGYVLVYSVDSRVSFEMIDTIRDKILSYTGTESVPSVIVGQKCDLHLQRQVSEDEGKELAARIGCAWVEASAREDINVDKIFELCLAEIDPPGRPNGPEPQSSKCIVV</sequence>
<comment type="catalytic activity">
    <reaction evidence="12">
        <text>GTP + H2O = GDP + phosphate + H(+)</text>
        <dbReference type="Rhea" id="RHEA:19669"/>
        <dbReference type="ChEBI" id="CHEBI:15377"/>
        <dbReference type="ChEBI" id="CHEBI:15378"/>
        <dbReference type="ChEBI" id="CHEBI:37565"/>
        <dbReference type="ChEBI" id="CHEBI:43474"/>
        <dbReference type="ChEBI" id="CHEBI:58189"/>
    </reaction>
    <physiologicalReaction direction="left-to-right" evidence="12">
        <dbReference type="Rhea" id="RHEA:19670"/>
    </physiologicalReaction>
</comment>
<reference evidence="14" key="1">
    <citation type="journal article" date="2023" name="PhytoFront">
        <title>Draft Genome Resources of Seven Strains of Tilletia horrida, Causal Agent of Kernel Smut of Rice.</title>
        <authorList>
            <person name="Khanal S."/>
            <person name="Antony Babu S."/>
            <person name="Zhou X.G."/>
        </authorList>
    </citation>
    <scope>NUCLEOTIDE SEQUENCE</scope>
    <source>
        <strain evidence="14">TX6</strain>
    </source>
</reference>
<dbReference type="EMBL" id="JAPDMZ010000076">
    <property type="protein sequence ID" value="KAK0551501.1"/>
    <property type="molecule type" value="Genomic_DNA"/>
</dbReference>
<keyword evidence="8" id="KW-0472">Membrane</keyword>
<protein>
    <submittedName>
        <fullName evidence="14">GTP-binding protein</fullName>
    </submittedName>
</protein>
<dbReference type="GO" id="GO:0005525">
    <property type="term" value="F:GTP binding"/>
    <property type="evidence" value="ECO:0007669"/>
    <property type="project" value="UniProtKB-KW"/>
</dbReference>
<evidence type="ECO:0000256" key="7">
    <source>
        <dbReference type="ARBA" id="ARBA00023134"/>
    </source>
</evidence>
<dbReference type="AlphaFoldDB" id="A0AAN6GPT1"/>
<dbReference type="SMART" id="SM00173">
    <property type="entry name" value="RAS"/>
    <property type="match status" value="1"/>
</dbReference>
<evidence type="ECO:0000256" key="9">
    <source>
        <dbReference type="ARBA" id="ARBA00023288"/>
    </source>
</evidence>
<keyword evidence="9" id="KW-0449">Lipoprotein</keyword>
<keyword evidence="2" id="KW-0488">Methylation</keyword>
<name>A0AAN6GPT1_9BASI</name>
<organism evidence="14 15">
    <name type="scientific">Tilletia horrida</name>
    <dbReference type="NCBI Taxonomy" id="155126"/>
    <lineage>
        <taxon>Eukaryota</taxon>
        <taxon>Fungi</taxon>
        <taxon>Dikarya</taxon>
        <taxon>Basidiomycota</taxon>
        <taxon>Ustilaginomycotina</taxon>
        <taxon>Exobasidiomycetes</taxon>
        <taxon>Tilletiales</taxon>
        <taxon>Tilletiaceae</taxon>
        <taxon>Tilletia</taxon>
    </lineage>
</organism>
<dbReference type="SMART" id="SM00175">
    <property type="entry name" value="RAB"/>
    <property type="match status" value="1"/>
</dbReference>
<feature type="region of interest" description="Disordered" evidence="13">
    <location>
        <begin position="1"/>
        <end position="21"/>
    </location>
</feature>
<evidence type="ECO:0000256" key="2">
    <source>
        <dbReference type="ARBA" id="ARBA00022481"/>
    </source>
</evidence>
<evidence type="ECO:0000256" key="13">
    <source>
        <dbReference type="SAM" id="MobiDB-lite"/>
    </source>
</evidence>
<feature type="compositionally biased region" description="Polar residues" evidence="13">
    <location>
        <begin position="1"/>
        <end position="18"/>
    </location>
</feature>
<keyword evidence="10" id="KW-0636">Prenylation</keyword>
<dbReference type="NCBIfam" id="TIGR00231">
    <property type="entry name" value="small_GTP"/>
    <property type="match status" value="1"/>
</dbReference>
<evidence type="ECO:0000256" key="4">
    <source>
        <dbReference type="ARBA" id="ARBA00022741"/>
    </source>
</evidence>
<evidence type="ECO:0000256" key="5">
    <source>
        <dbReference type="ARBA" id="ARBA00022801"/>
    </source>
</evidence>